<evidence type="ECO:0000259" key="7">
    <source>
        <dbReference type="Pfam" id="PF00361"/>
    </source>
</evidence>
<gene>
    <name evidence="8" type="ORF">ENN70_09040</name>
    <name evidence="10" type="ORF">ENR21_06830</name>
    <name evidence="9" type="ORF">ENW66_06155</name>
</gene>
<dbReference type="PRINTS" id="PR01437">
    <property type="entry name" value="NUOXDRDTASE4"/>
</dbReference>
<proteinExistence type="predicted"/>
<dbReference type="InterPro" id="IPR003918">
    <property type="entry name" value="NADH_UbQ_OxRdtase"/>
</dbReference>
<feature type="transmembrane region" description="Helical" evidence="6">
    <location>
        <begin position="31"/>
        <end position="49"/>
    </location>
</feature>
<feature type="domain" description="NADH:quinone oxidoreductase/Mrp antiporter transmembrane" evidence="7">
    <location>
        <begin position="139"/>
        <end position="416"/>
    </location>
</feature>
<dbReference type="InterPro" id="IPR050586">
    <property type="entry name" value="CPA3_Na-H_Antiporter_D"/>
</dbReference>
<feature type="transmembrane region" description="Helical" evidence="6">
    <location>
        <begin position="122"/>
        <end position="138"/>
    </location>
</feature>
<evidence type="ECO:0000313" key="10">
    <source>
        <dbReference type="EMBL" id="HGF88072.1"/>
    </source>
</evidence>
<feature type="transmembrane region" description="Helical" evidence="6">
    <location>
        <begin position="6"/>
        <end position="24"/>
    </location>
</feature>
<dbReference type="GO" id="GO:0042773">
    <property type="term" value="P:ATP synthesis coupled electron transport"/>
    <property type="evidence" value="ECO:0007669"/>
    <property type="project" value="InterPro"/>
</dbReference>
<evidence type="ECO:0000256" key="5">
    <source>
        <dbReference type="ARBA" id="ARBA00023136"/>
    </source>
</evidence>
<evidence type="ECO:0000256" key="6">
    <source>
        <dbReference type="SAM" id="Phobius"/>
    </source>
</evidence>
<dbReference type="GO" id="GO:0008137">
    <property type="term" value="F:NADH dehydrogenase (ubiquinone) activity"/>
    <property type="evidence" value="ECO:0007669"/>
    <property type="project" value="InterPro"/>
</dbReference>
<feature type="transmembrane region" description="Helical" evidence="6">
    <location>
        <begin position="243"/>
        <end position="265"/>
    </location>
</feature>
<sequence length="488" mass="54013">MSAESILVGSILIPLIVTFILPAFRPKAATWISAISFLIPMFVTLGLLLTAKEPMVMPLINLPSPVGEFYILADPISNAFGFTICLVSAMVALYSLPYMKHRFEEMLHEGEIKSIEWEFRKYWFLYSLYAVAMLWLVYAGNFILLYIFLEISLLASFLLIYFYGYGNRQWVGILYFVWTHIAGVLALLGILIIGFENGSAAINAIRAVGFTAWLLIFLGMVVKLPGLGPHIWLPWAHAEAPTPVSALLSPLTVGLAGYVLLRVYMIDSSFIDQYRDIIIAYAIISSIYAGFSVFKQKDYKRLLAYSTVSQMGYVLIAICLGSYGLIGVVIQYISHAFGKSILFMTAGAIIASFHGLRDITRMSGMHEYVPTIANAALIGFMTLSGILTIGMFGEFYILVGLTEIYGFNLSVILAVVLVFIISGLYSFYTMKIIYYGKPAGYERPRFSRLLDAPLYVVAFFSVAFIFPPLATALLGGLKVVLGIGGVMP</sequence>
<accession>A0A7C2S9Q3</accession>
<organism evidence="8">
    <name type="scientific">Archaeoglobus fulgidus</name>
    <dbReference type="NCBI Taxonomy" id="2234"/>
    <lineage>
        <taxon>Archaea</taxon>
        <taxon>Methanobacteriati</taxon>
        <taxon>Methanobacteriota</taxon>
        <taxon>Archaeoglobi</taxon>
        <taxon>Archaeoglobales</taxon>
        <taxon>Archaeoglobaceae</taxon>
        <taxon>Archaeoglobus</taxon>
    </lineage>
</organism>
<feature type="transmembrane region" description="Helical" evidence="6">
    <location>
        <begin position="340"/>
        <end position="356"/>
    </location>
</feature>
<keyword evidence="5 6" id="KW-0472">Membrane</keyword>
<dbReference type="PANTHER" id="PTHR42703:SF1">
    <property type="entry name" value="NA(+)_H(+) ANTIPORTER SUBUNIT D1"/>
    <property type="match status" value="1"/>
</dbReference>
<comment type="caution">
    <text evidence="8">The sequence shown here is derived from an EMBL/GenBank/DDBJ whole genome shotgun (WGS) entry which is preliminary data.</text>
</comment>
<reference evidence="8" key="1">
    <citation type="journal article" date="2020" name="mSystems">
        <title>Genome- and Community-Level Interaction Insights into Carbon Utilization and Element Cycling Functions of Hydrothermarchaeota in Hydrothermal Sediment.</title>
        <authorList>
            <person name="Zhou Z."/>
            <person name="Liu Y."/>
            <person name="Xu W."/>
            <person name="Pan J."/>
            <person name="Luo Z.H."/>
            <person name="Li M."/>
        </authorList>
    </citation>
    <scope>NUCLEOTIDE SEQUENCE [LARGE SCALE GENOMIC DNA]</scope>
    <source>
        <strain evidence="8">SpSt-12</strain>
        <strain evidence="10">SpSt-38</strain>
        <strain evidence="9">SpSt-87</strain>
    </source>
</reference>
<keyword evidence="3 6" id="KW-0812">Transmembrane</keyword>
<dbReference type="InterPro" id="IPR001750">
    <property type="entry name" value="ND/Mrp_TM"/>
</dbReference>
<protein>
    <submittedName>
        <fullName evidence="8">NADH dehydrogenase</fullName>
    </submittedName>
</protein>
<dbReference type="Pfam" id="PF00361">
    <property type="entry name" value="Proton_antipo_M"/>
    <property type="match status" value="1"/>
</dbReference>
<evidence type="ECO:0000256" key="1">
    <source>
        <dbReference type="ARBA" id="ARBA00004651"/>
    </source>
</evidence>
<evidence type="ECO:0000256" key="4">
    <source>
        <dbReference type="ARBA" id="ARBA00022989"/>
    </source>
</evidence>
<dbReference type="PANTHER" id="PTHR42703">
    <property type="entry name" value="NADH DEHYDROGENASE"/>
    <property type="match status" value="1"/>
</dbReference>
<dbReference type="EMBL" id="DTLB01000037">
    <property type="protein sequence ID" value="HFW32519.1"/>
    <property type="molecule type" value="Genomic_DNA"/>
</dbReference>
<feature type="transmembrane region" description="Helical" evidence="6">
    <location>
        <begin position="175"/>
        <end position="195"/>
    </location>
</feature>
<name>A0A7C2S9Q3_ARCFL</name>
<feature type="transmembrane region" description="Helical" evidence="6">
    <location>
        <begin position="277"/>
        <end position="294"/>
    </location>
</feature>
<feature type="transmembrane region" description="Helical" evidence="6">
    <location>
        <begin position="404"/>
        <end position="428"/>
    </location>
</feature>
<evidence type="ECO:0000313" key="8">
    <source>
        <dbReference type="EMBL" id="HET22169.1"/>
    </source>
</evidence>
<feature type="transmembrane region" description="Helical" evidence="6">
    <location>
        <begin position="368"/>
        <end position="392"/>
    </location>
</feature>
<feature type="transmembrane region" description="Helical" evidence="6">
    <location>
        <begin position="69"/>
        <end position="96"/>
    </location>
</feature>
<evidence type="ECO:0000256" key="3">
    <source>
        <dbReference type="ARBA" id="ARBA00022692"/>
    </source>
</evidence>
<comment type="subcellular location">
    <subcellularLocation>
        <location evidence="1">Cell membrane</location>
        <topology evidence="1">Multi-pass membrane protein</topology>
    </subcellularLocation>
</comment>
<keyword evidence="4 6" id="KW-1133">Transmembrane helix</keyword>
<dbReference type="GO" id="GO:0005886">
    <property type="term" value="C:plasma membrane"/>
    <property type="evidence" value="ECO:0007669"/>
    <property type="project" value="UniProtKB-SubCell"/>
</dbReference>
<feature type="transmembrane region" description="Helical" evidence="6">
    <location>
        <begin position="201"/>
        <end position="222"/>
    </location>
</feature>
<feature type="transmembrane region" description="Helical" evidence="6">
    <location>
        <begin position="144"/>
        <end position="163"/>
    </location>
</feature>
<keyword evidence="2" id="KW-1003">Cell membrane</keyword>
<evidence type="ECO:0000313" key="9">
    <source>
        <dbReference type="EMBL" id="HFW32519.1"/>
    </source>
</evidence>
<dbReference type="AlphaFoldDB" id="A0A7C2S9Q3"/>
<feature type="transmembrane region" description="Helical" evidence="6">
    <location>
        <begin position="314"/>
        <end position="334"/>
    </location>
</feature>
<dbReference type="EMBL" id="DSQD01000210">
    <property type="protein sequence ID" value="HGF88072.1"/>
    <property type="molecule type" value="Genomic_DNA"/>
</dbReference>
<evidence type="ECO:0000256" key="2">
    <source>
        <dbReference type="ARBA" id="ARBA00022475"/>
    </source>
</evidence>
<dbReference type="EMBL" id="DSCQ01000119">
    <property type="protein sequence ID" value="HET22169.1"/>
    <property type="molecule type" value="Genomic_DNA"/>
</dbReference>
<feature type="transmembrane region" description="Helical" evidence="6">
    <location>
        <begin position="449"/>
        <end position="470"/>
    </location>
</feature>